<dbReference type="AlphaFoldDB" id="B1Y7X7"/>
<dbReference type="eggNOG" id="COG2370">
    <property type="taxonomic scope" value="Bacteria"/>
</dbReference>
<evidence type="ECO:0000256" key="1">
    <source>
        <dbReference type="SAM" id="Phobius"/>
    </source>
</evidence>
<dbReference type="KEGG" id="lch:Lcho_1451"/>
<dbReference type="EMBL" id="CP001013">
    <property type="protein sequence ID" value="ACB33719.1"/>
    <property type="molecule type" value="Genomic_DNA"/>
</dbReference>
<keyword evidence="1" id="KW-0812">Transmembrane</keyword>
<dbReference type="PROSITE" id="PS00018">
    <property type="entry name" value="EF_HAND_1"/>
    <property type="match status" value="1"/>
</dbReference>
<feature type="transmembrane region" description="Helical" evidence="1">
    <location>
        <begin position="319"/>
        <end position="343"/>
    </location>
</feature>
<feature type="transmembrane region" description="Helical" evidence="1">
    <location>
        <begin position="263"/>
        <end position="281"/>
    </location>
</feature>
<dbReference type="InterPro" id="IPR018247">
    <property type="entry name" value="EF_Hand_1_Ca_BS"/>
</dbReference>
<name>B1Y7X7_LEPCP</name>
<evidence type="ECO:0000313" key="3">
    <source>
        <dbReference type="Proteomes" id="UP000001693"/>
    </source>
</evidence>
<dbReference type="InterPro" id="IPR032809">
    <property type="entry name" value="Put_HupE_UreJ"/>
</dbReference>
<evidence type="ECO:0000313" key="2">
    <source>
        <dbReference type="EMBL" id="ACB33719.1"/>
    </source>
</evidence>
<keyword evidence="1" id="KW-1133">Transmembrane helix</keyword>
<protein>
    <recommendedName>
        <fullName evidence="4">HupE/UreJ family protein</fullName>
    </recommendedName>
</protein>
<accession>B1Y7X7</accession>
<evidence type="ECO:0008006" key="4">
    <source>
        <dbReference type="Google" id="ProtNLM"/>
    </source>
</evidence>
<organism evidence="2 3">
    <name type="scientific">Leptothrix cholodnii (strain ATCC 51168 / LMG 8142 / SP-6)</name>
    <name type="common">Leptothrix discophora (strain SP-6)</name>
    <dbReference type="NCBI Taxonomy" id="395495"/>
    <lineage>
        <taxon>Bacteria</taxon>
        <taxon>Pseudomonadati</taxon>
        <taxon>Pseudomonadota</taxon>
        <taxon>Betaproteobacteria</taxon>
        <taxon>Burkholderiales</taxon>
        <taxon>Sphaerotilaceae</taxon>
        <taxon>Leptothrix</taxon>
    </lineage>
</organism>
<proteinExistence type="predicted"/>
<feature type="transmembrane region" description="Helical" evidence="1">
    <location>
        <begin position="193"/>
        <end position="214"/>
    </location>
</feature>
<dbReference type="STRING" id="395495.Lcho_1451"/>
<dbReference type="Pfam" id="PF13795">
    <property type="entry name" value="HupE_UreJ_2"/>
    <property type="match status" value="1"/>
</dbReference>
<sequence length="384" mass="41478" precursor="true">MTQMTRDLLHTLIRSWIAACLLCGAGLALAHKASDSYYRLDVDGQAVTGQLDLALRDIDFALGLDTDGDGTITWGELRTRRDELADWALAQLSVQRGGACTLSAGALMVDSHTDGSYAVLPLSAQCPAATGDVTLGYRLLFDQDALHRGLLRLSLDGATRTAVFSPTLTEQHFVAGAVSRWTPFRQYVIEGVWHIWIGFDHVLFLLALLLPAVLLWDGRQWRGVARLGAAGREVLAVITSFTLAHSITLSLATLGWVTLPSRLVESVIALSVVLAAANNLYPMVQGRRWIVAFAFGLIHGFGFASVLGDLGLPREALALSLLGFNVGVELGQLAIVAVFLPLAYGLRDTDTYRIGIFRAGSWATLVVAAVWLCERALNLQLITA</sequence>
<reference evidence="2 3" key="1">
    <citation type="submission" date="2008-03" db="EMBL/GenBank/DDBJ databases">
        <title>Complete sequence of Leptothrix cholodnii SP-6.</title>
        <authorList>
            <consortium name="US DOE Joint Genome Institute"/>
            <person name="Copeland A."/>
            <person name="Lucas S."/>
            <person name="Lapidus A."/>
            <person name="Glavina del Rio T."/>
            <person name="Dalin E."/>
            <person name="Tice H."/>
            <person name="Bruce D."/>
            <person name="Goodwin L."/>
            <person name="Pitluck S."/>
            <person name="Chertkov O."/>
            <person name="Brettin T."/>
            <person name="Detter J.C."/>
            <person name="Han C."/>
            <person name="Kuske C.R."/>
            <person name="Schmutz J."/>
            <person name="Larimer F."/>
            <person name="Land M."/>
            <person name="Hauser L."/>
            <person name="Kyrpides N."/>
            <person name="Lykidis A."/>
            <person name="Emerson D."/>
            <person name="Richardson P."/>
        </authorList>
    </citation>
    <scope>NUCLEOTIDE SEQUENCE [LARGE SCALE GENOMIC DNA]</scope>
    <source>
        <strain evidence="3">ATCC 51168 / LMG 8142 / SP-6</strain>
    </source>
</reference>
<feature type="transmembrane region" description="Helical" evidence="1">
    <location>
        <begin position="355"/>
        <end position="372"/>
    </location>
</feature>
<keyword evidence="1" id="KW-0472">Membrane</keyword>
<feature type="transmembrane region" description="Helical" evidence="1">
    <location>
        <begin position="234"/>
        <end position="257"/>
    </location>
</feature>
<keyword evidence="3" id="KW-1185">Reference proteome</keyword>
<dbReference type="Proteomes" id="UP000001693">
    <property type="component" value="Chromosome"/>
</dbReference>
<feature type="transmembrane region" description="Helical" evidence="1">
    <location>
        <begin position="288"/>
        <end position="307"/>
    </location>
</feature>
<dbReference type="HOGENOM" id="CLU_043645_2_0_4"/>
<dbReference type="RefSeq" id="WP_012346481.1">
    <property type="nucleotide sequence ID" value="NC_010524.1"/>
</dbReference>
<gene>
    <name evidence="2" type="ordered locus">Lcho_1451</name>
</gene>